<dbReference type="EMBL" id="BIMX01000006">
    <property type="protein sequence ID" value="GCE98757.1"/>
    <property type="molecule type" value="Genomic_DNA"/>
</dbReference>
<dbReference type="PROSITE" id="PS51183">
    <property type="entry name" value="JMJN"/>
    <property type="match status" value="1"/>
</dbReference>
<dbReference type="PANTHER" id="PTHR10694:SF7">
    <property type="entry name" value="[HISTONE H3]-TRIMETHYL-L-LYSINE(9) DEMETHYLASE"/>
    <property type="match status" value="1"/>
</dbReference>
<feature type="region of interest" description="Disordered" evidence="12">
    <location>
        <begin position="839"/>
        <end position="868"/>
    </location>
</feature>
<keyword evidence="3" id="KW-0479">Metal-binding</keyword>
<evidence type="ECO:0000259" key="13">
    <source>
        <dbReference type="PROSITE" id="PS50157"/>
    </source>
</evidence>
<dbReference type="GO" id="GO:0045944">
    <property type="term" value="P:positive regulation of transcription by RNA polymerase II"/>
    <property type="evidence" value="ECO:0007669"/>
    <property type="project" value="UniProtKB-ARBA"/>
</dbReference>
<evidence type="ECO:0000256" key="10">
    <source>
        <dbReference type="PROSITE-ProRule" id="PRU00042"/>
    </source>
</evidence>
<dbReference type="PROSITE" id="PS50157">
    <property type="entry name" value="ZINC_FINGER_C2H2_2"/>
    <property type="match status" value="2"/>
</dbReference>
<dbReference type="SMART" id="SM00558">
    <property type="entry name" value="JmjC"/>
    <property type="match status" value="1"/>
</dbReference>
<evidence type="ECO:0000256" key="11">
    <source>
        <dbReference type="SAM" id="Coils"/>
    </source>
</evidence>
<reference evidence="16 17" key="1">
    <citation type="submission" date="2019-01" db="EMBL/GenBank/DDBJ databases">
        <title>Draft Genome Sequencing of Zygosaccharomyces mellis Ca-7.</title>
        <authorList>
            <person name="Shiwa Y."/>
            <person name="Kanesaki Y."/>
            <person name="Ishige T."/>
            <person name="Mura K."/>
            <person name="Hori T."/>
            <person name="Tamura T."/>
        </authorList>
    </citation>
    <scope>NUCLEOTIDE SEQUENCE [LARGE SCALE GENOMIC DNA]</scope>
    <source>
        <strain evidence="16 17">Ca-7</strain>
    </source>
</reference>
<evidence type="ECO:0000256" key="3">
    <source>
        <dbReference type="ARBA" id="ARBA00022723"/>
    </source>
</evidence>
<keyword evidence="5" id="KW-0862">Zinc</keyword>
<keyword evidence="7" id="KW-0238">DNA-binding</keyword>
<feature type="region of interest" description="Disordered" evidence="12">
    <location>
        <begin position="464"/>
        <end position="502"/>
    </location>
</feature>
<gene>
    <name evidence="16" type="ORF">ZYGM_003902</name>
</gene>
<feature type="region of interest" description="Disordered" evidence="12">
    <location>
        <begin position="538"/>
        <end position="609"/>
    </location>
</feature>
<dbReference type="PROSITE" id="PS51184">
    <property type="entry name" value="JMJC"/>
    <property type="match status" value="1"/>
</dbReference>
<sequence length="868" mass="96981">MSGDEIPVFRPTFEQFADFYGYVKSINKHGMQSGIVKIIPPKEWLDMLDDPPNAEILRRIKIKNPIQQHIAGSHGTFMVQNVEKNKVYNIIQWKDLSRDYSLPDTNRYSSGRQLSSSKVKLRNHDAFEPSDFEKFREEYNGDGLEQFDDEERLNSLENYYWKTLNFTTPMYGADTLGSVFPEDLDVWNVSKLPNLLDHMDDKVPGVNNSYLYAGLWKASYPWHLEDQDLYSINYIHFGAPKQWYTIPQEDHQKFYQFMKDQFPLDSQKCPEFLRHKVYLASPKILVQNGIRCNKIVHRQREFIITFPYGYHAGFNYGYNLAESVNFAIEEWLEIGKRAGKCMCVEDSVGIDVGKLANNIENMKRQNNSEEAEDKMKSFGELLNHSSQELQQMEENKNSPILGARPQSSSIRSTTPNPGQYFNMNQTISRISSPLLSRMMDLSNIVEPTLEDPTLKFRKRVAPTGIADSPSNRVPFSTNNENSHGLNMAAVPSSNPPSALLDDNDDNMLALSLASMANSGASSPRLTLPSLNSPIEHANSQATSVQHNQNGSNPNTLTENENTQNSFIVSPKPSYNHNPLSYYSTQPQGRNPAQQAPSAPLSPTTSNLPFIKKLKSPNIVTLNISRESSRSPISLVNDHRSPLAANNPLNYSSSAGSTLNQVHTANINRNNGRASESLSPDPLQNKRVKLENQPLGYTPNTTLPSRNLEYPSASASSKGAGFSPGKPVPSTSSVMSTTNDTTAFTSKGNGGTSGSADSNGESSAAMAAATVQQPKFSTNEIMMSENGKVYVCQECKRQFSSGHHLTRHKKSVHSGEKPYSCPKCGKKFKRRDHVLQHLNKKIPCTQEDDDLSSRKQSQGHVEQSGTIVE</sequence>
<feature type="domain" description="JmjC" evidence="15">
    <location>
        <begin position="181"/>
        <end position="343"/>
    </location>
</feature>
<name>A0A4C2E3F8_9SACH</name>
<keyword evidence="17" id="KW-1185">Reference proteome</keyword>
<evidence type="ECO:0000256" key="5">
    <source>
        <dbReference type="ARBA" id="ARBA00022833"/>
    </source>
</evidence>
<dbReference type="SMART" id="SM00355">
    <property type="entry name" value="ZnF_C2H2"/>
    <property type="match status" value="2"/>
</dbReference>
<feature type="compositionally biased region" description="Polar residues" evidence="12">
    <location>
        <begin position="405"/>
        <end position="423"/>
    </location>
</feature>
<evidence type="ECO:0000256" key="4">
    <source>
        <dbReference type="ARBA" id="ARBA00022771"/>
    </source>
</evidence>
<dbReference type="GO" id="GO:0051864">
    <property type="term" value="F:histone H3K36 demethylase activity"/>
    <property type="evidence" value="ECO:0007669"/>
    <property type="project" value="TreeGrafter"/>
</dbReference>
<dbReference type="GO" id="GO:0003677">
    <property type="term" value="F:DNA binding"/>
    <property type="evidence" value="ECO:0007669"/>
    <property type="project" value="UniProtKB-KW"/>
</dbReference>
<dbReference type="OrthoDB" id="9547406at2759"/>
<feature type="compositionally biased region" description="Polar residues" evidence="12">
    <location>
        <begin position="853"/>
        <end position="868"/>
    </location>
</feature>
<accession>A0A4C2E3F8</accession>
<keyword evidence="6" id="KW-0805">Transcription regulation</keyword>
<feature type="region of interest" description="Disordered" evidence="12">
    <location>
        <begin position="399"/>
        <end position="423"/>
    </location>
</feature>
<evidence type="ECO:0000259" key="14">
    <source>
        <dbReference type="PROSITE" id="PS51183"/>
    </source>
</evidence>
<feature type="region of interest" description="Disordered" evidence="12">
    <location>
        <begin position="689"/>
        <end position="765"/>
    </location>
</feature>
<evidence type="ECO:0000256" key="7">
    <source>
        <dbReference type="ARBA" id="ARBA00023125"/>
    </source>
</evidence>
<proteinExistence type="predicted"/>
<evidence type="ECO:0000256" key="9">
    <source>
        <dbReference type="ARBA" id="ARBA00023242"/>
    </source>
</evidence>
<dbReference type="InterPro" id="IPR013087">
    <property type="entry name" value="Znf_C2H2_type"/>
</dbReference>
<dbReference type="PANTHER" id="PTHR10694">
    <property type="entry name" value="LYSINE-SPECIFIC DEMETHYLASE"/>
    <property type="match status" value="1"/>
</dbReference>
<evidence type="ECO:0000256" key="8">
    <source>
        <dbReference type="ARBA" id="ARBA00023163"/>
    </source>
</evidence>
<dbReference type="SMART" id="SM00545">
    <property type="entry name" value="JmjN"/>
    <property type="match status" value="1"/>
</dbReference>
<keyword evidence="8" id="KW-0804">Transcription</keyword>
<dbReference type="GO" id="GO:0008270">
    <property type="term" value="F:zinc ion binding"/>
    <property type="evidence" value="ECO:0007669"/>
    <property type="project" value="UniProtKB-KW"/>
</dbReference>
<evidence type="ECO:0000259" key="15">
    <source>
        <dbReference type="PROSITE" id="PS51184"/>
    </source>
</evidence>
<feature type="domain" description="C2H2-type" evidence="13">
    <location>
        <begin position="789"/>
        <end position="817"/>
    </location>
</feature>
<organism evidence="16 17">
    <name type="scientific">Zygosaccharomyces mellis</name>
    <dbReference type="NCBI Taxonomy" id="42258"/>
    <lineage>
        <taxon>Eukaryota</taxon>
        <taxon>Fungi</taxon>
        <taxon>Dikarya</taxon>
        <taxon>Ascomycota</taxon>
        <taxon>Saccharomycotina</taxon>
        <taxon>Saccharomycetes</taxon>
        <taxon>Saccharomycetales</taxon>
        <taxon>Saccharomycetaceae</taxon>
        <taxon>Zygosaccharomyces</taxon>
    </lineage>
</organism>
<dbReference type="InterPro" id="IPR036236">
    <property type="entry name" value="Znf_C2H2_sf"/>
</dbReference>
<dbReference type="FunFam" id="2.60.120.650:FF:000038">
    <property type="entry name" value="Transcriptional repressor"/>
    <property type="match status" value="1"/>
</dbReference>
<dbReference type="Pfam" id="PF00096">
    <property type="entry name" value="zf-C2H2"/>
    <property type="match status" value="1"/>
</dbReference>
<feature type="coiled-coil region" evidence="11">
    <location>
        <begin position="352"/>
        <end position="395"/>
    </location>
</feature>
<dbReference type="InterPro" id="IPR003349">
    <property type="entry name" value="JmjN"/>
</dbReference>
<evidence type="ECO:0000256" key="12">
    <source>
        <dbReference type="SAM" id="MobiDB-lite"/>
    </source>
</evidence>
<dbReference type="GO" id="GO:0032454">
    <property type="term" value="F:histone H3K9 demethylase activity"/>
    <property type="evidence" value="ECO:0007669"/>
    <property type="project" value="TreeGrafter"/>
</dbReference>
<protein>
    <recommendedName>
        <fullName evidence="18">DNA damage-responsive transcriptional repressor RPH1</fullName>
    </recommendedName>
</protein>
<keyword evidence="4 10" id="KW-0863">Zinc-finger</keyword>
<dbReference type="GO" id="GO:0005634">
    <property type="term" value="C:nucleus"/>
    <property type="evidence" value="ECO:0007669"/>
    <property type="project" value="UniProtKB-SubCell"/>
</dbReference>
<keyword evidence="9" id="KW-0539">Nucleus</keyword>
<feature type="compositionally biased region" description="Polar residues" evidence="12">
    <location>
        <begin position="538"/>
        <end position="590"/>
    </location>
</feature>
<evidence type="ECO:0000313" key="17">
    <source>
        <dbReference type="Proteomes" id="UP000301737"/>
    </source>
</evidence>
<evidence type="ECO:0000313" key="16">
    <source>
        <dbReference type="EMBL" id="GCE98757.1"/>
    </source>
</evidence>
<evidence type="ECO:0000256" key="1">
    <source>
        <dbReference type="ARBA" id="ARBA00004123"/>
    </source>
</evidence>
<dbReference type="Proteomes" id="UP000301737">
    <property type="component" value="Unassembled WGS sequence"/>
</dbReference>
<feature type="compositionally biased region" description="Low complexity" evidence="12">
    <location>
        <begin position="710"/>
        <end position="737"/>
    </location>
</feature>
<dbReference type="InterPro" id="IPR003347">
    <property type="entry name" value="JmjC_dom"/>
</dbReference>
<dbReference type="AlphaFoldDB" id="A0A4C2E3F8"/>
<feature type="compositionally biased region" description="Low complexity" evidence="12">
    <location>
        <begin position="591"/>
        <end position="602"/>
    </location>
</feature>
<keyword evidence="2" id="KW-0597">Phosphoprotein</keyword>
<comment type="caution">
    <text evidence="16">The sequence shown here is derived from an EMBL/GenBank/DDBJ whole genome shotgun (WGS) entry which is preliminary data.</text>
</comment>
<dbReference type="Pfam" id="PF02375">
    <property type="entry name" value="JmjN"/>
    <property type="match status" value="1"/>
</dbReference>
<dbReference type="PROSITE" id="PS00028">
    <property type="entry name" value="ZINC_FINGER_C2H2_1"/>
    <property type="match status" value="1"/>
</dbReference>
<evidence type="ECO:0000256" key="6">
    <source>
        <dbReference type="ARBA" id="ARBA00023015"/>
    </source>
</evidence>
<keyword evidence="11" id="KW-0175">Coiled coil</keyword>
<dbReference type="Pfam" id="PF02373">
    <property type="entry name" value="JmjC"/>
    <property type="match status" value="1"/>
</dbReference>
<dbReference type="SUPFAM" id="SSF57667">
    <property type="entry name" value="beta-beta-alpha zinc fingers"/>
    <property type="match status" value="1"/>
</dbReference>
<evidence type="ECO:0008006" key="18">
    <source>
        <dbReference type="Google" id="ProtNLM"/>
    </source>
</evidence>
<comment type="subcellular location">
    <subcellularLocation>
        <location evidence="1">Nucleus</location>
    </subcellularLocation>
</comment>
<dbReference type="Gene3D" id="2.60.120.650">
    <property type="entry name" value="Cupin"/>
    <property type="match status" value="1"/>
</dbReference>
<dbReference type="SUPFAM" id="SSF51197">
    <property type="entry name" value="Clavaminate synthase-like"/>
    <property type="match status" value="1"/>
</dbReference>
<dbReference type="Gene3D" id="3.30.160.60">
    <property type="entry name" value="Classic Zinc Finger"/>
    <property type="match status" value="2"/>
</dbReference>
<feature type="domain" description="C2H2-type" evidence="13">
    <location>
        <begin position="818"/>
        <end position="836"/>
    </location>
</feature>
<feature type="compositionally biased region" description="Polar residues" evidence="12">
    <location>
        <begin position="468"/>
        <end position="484"/>
    </location>
</feature>
<evidence type="ECO:0000256" key="2">
    <source>
        <dbReference type="ARBA" id="ARBA00022553"/>
    </source>
</evidence>
<feature type="domain" description="JmjN" evidence="14">
    <location>
        <begin position="6"/>
        <end position="47"/>
    </location>
</feature>
<dbReference type="FunFam" id="3.30.160.60:FF:000065">
    <property type="entry name" value="B-cell CLL/lymphoma 6, member B"/>
    <property type="match status" value="1"/>
</dbReference>
<dbReference type="GO" id="GO:0000785">
    <property type="term" value="C:chromatin"/>
    <property type="evidence" value="ECO:0007669"/>
    <property type="project" value="TreeGrafter"/>
</dbReference>
<dbReference type="FunFam" id="3.30.160.60:FF:001692">
    <property type="entry name" value="Transcriptional activator/repressor GIS1"/>
    <property type="match status" value="1"/>
</dbReference>